<feature type="compositionally biased region" description="Low complexity" evidence="8">
    <location>
        <begin position="790"/>
        <end position="802"/>
    </location>
</feature>
<dbReference type="PROSITE" id="PS00330">
    <property type="entry name" value="HEMOLYSIN_CALCIUM"/>
    <property type="match status" value="8"/>
</dbReference>
<accession>A0ABV1SFH3</accession>
<feature type="region of interest" description="Disordered" evidence="8">
    <location>
        <begin position="776"/>
        <end position="807"/>
    </location>
</feature>
<dbReference type="InterPro" id="IPR025193">
    <property type="entry name" value="DUF4114"/>
</dbReference>
<dbReference type="InterPro" id="IPR001343">
    <property type="entry name" value="Hemolysn_Ca-bd"/>
</dbReference>
<dbReference type="SUPFAM" id="SSF51294">
    <property type="entry name" value="Hedgehog/intein (Hint) domain"/>
    <property type="match status" value="1"/>
</dbReference>
<keyword evidence="7" id="KW-0472">Membrane</keyword>
<evidence type="ECO:0000313" key="12">
    <source>
        <dbReference type="Proteomes" id="UP001438953"/>
    </source>
</evidence>
<name>A0ABV1SFH3_9RHOB</name>
<evidence type="ECO:0000256" key="8">
    <source>
        <dbReference type="SAM" id="MobiDB-lite"/>
    </source>
</evidence>
<dbReference type="PANTHER" id="PTHR38340">
    <property type="entry name" value="S-LAYER PROTEIN"/>
    <property type="match status" value="1"/>
</dbReference>
<dbReference type="Pfam" id="PF13448">
    <property type="entry name" value="DUF4114"/>
    <property type="match status" value="1"/>
</dbReference>
<keyword evidence="5" id="KW-0677">Repeat</keyword>
<feature type="compositionally biased region" description="Polar residues" evidence="8">
    <location>
        <begin position="1"/>
        <end position="12"/>
    </location>
</feature>
<feature type="domain" description="Hedgehog/Intein (Hint)" evidence="9">
    <location>
        <begin position="928"/>
        <end position="1074"/>
    </location>
</feature>
<sequence length="1122" mass="113515">MTYTTSKTAPSCNTGGTTSSDGVVSGTSGNDTIDATYVDRDGDRVDDGKGTYTYTDSYGNTYTFTGNQDVISAGDGNDLIKSGTAQDAVVAGNGNDTVYAGDGDDYVWGQAGNDSLMGEAGNDSIAAGTGADYVSGGAGNDYIWGEDGNDTIDGGDGNDVIDAGTGDDSVTGGAGNDAIAGNDGNDVINGGAGTDYIWGNAGADTLSGGDDADAISGGDGADKIYGDAGNDSLYGNADNDSIWGGDGNDYIDGGTGSDYASGGAGNDTFVGGAESDYFSGGTGLDMVDYSGSTSAVNVNLSSMSGTGGYADGDKYDGVDGAYGSEYDDTLTGFDGESTSGSDAYTNVFYGNGGNDYIDGAGGSDSLYGGDDDDTIVAGSGNDYVEGNDGNDSITGGDGNDTLYGDNSAATNTSAGNTLTVTITSTSAGYVNSVFVYSVDPDTGDITTTTLTANAANSVGTTYTYDTTDGEIVGIGITTSAGYTYYSSAYGENVGMNPDGISHTSVLGQEDDGSYNIGFEDIYGGGDEDFNDVVLNVNLSNSGAVVDTPDGVLSAGGDDYISGGAGDDSIIGGGGNDTLLGDAGNDTISGGTGDDSITGGAGSDSVDGGDGDDYINTADTSSTALPDRGYSGYYSADTDPYNDRDTVMGGAGNDTILTGDDNDSIDGGDGDDSIDAGYDDDTVTGGAGNDFIVGSEGRDSIDGGDGNDTIYGGAGPIGYDVNIADDNGDKVTDNGMDTLSGGAGDDVIYGEDDDDLIYGGTGNDYLDGGVDDDTIYGDEGNDTLIGGQGNDSLLGGTGDDSLSGGTGADYLEGDSGVDTVKGGAGNDTILGGDSDSLAGGADADDFIISNTDATNGSNTTVTVEGGSGGNDWDTLDYSGLISAGYTVTSITKTAETNGNPGFDGTIKFYNASTNSCQTINFTDIEELVPCFTPGTLIATPHGETPVEDLKVGDKVITRDNGIQEIRWAGRRDLTKAELNAAPHLKPVLIRAGSLGPDLPERDMIVSPNHRMLVANAQTSLFFEEHEVFVSAKHMQGMAGVSTAETLGTSYLHFMFDRHEVVLGNGAWTESFQPGDQTLGSMGNAQRDEIFALFPELRTHKGVDDYQAARKSLKRFEAELLKMA</sequence>
<dbReference type="PANTHER" id="PTHR38340:SF1">
    <property type="entry name" value="S-LAYER PROTEIN"/>
    <property type="match status" value="1"/>
</dbReference>
<dbReference type="InterPro" id="IPR028992">
    <property type="entry name" value="Hedgehog/Intein_dom"/>
</dbReference>
<dbReference type="Gene3D" id="2.170.16.10">
    <property type="entry name" value="Hedgehog/Intein (Hint) domain"/>
    <property type="match status" value="1"/>
</dbReference>
<feature type="region of interest" description="Disordered" evidence="8">
    <location>
        <begin position="1"/>
        <end position="37"/>
    </location>
</feature>
<comment type="subcellular location">
    <subcellularLocation>
        <location evidence="1">Membrane</location>
    </subcellularLocation>
    <subcellularLocation>
        <location evidence="2">Secreted</location>
    </subcellularLocation>
</comment>
<dbReference type="EMBL" id="JAYWLC010000004">
    <property type="protein sequence ID" value="MER5171653.1"/>
    <property type="molecule type" value="Genomic_DNA"/>
</dbReference>
<reference evidence="11 12" key="2">
    <citation type="submission" date="2024-06" db="EMBL/GenBank/DDBJ databases">
        <title>Thioclava kandeliae sp. nov. from a rhizosphere soil sample of Kandelia candel in a mangrove.</title>
        <authorList>
            <person name="Mu T."/>
        </authorList>
    </citation>
    <scope>NUCLEOTIDE SEQUENCE [LARGE SCALE GENOMIC DNA]</scope>
    <source>
        <strain evidence="11 12">CPCC 100088</strain>
    </source>
</reference>
<evidence type="ECO:0000256" key="5">
    <source>
        <dbReference type="ARBA" id="ARBA00022737"/>
    </source>
</evidence>
<evidence type="ECO:0000256" key="1">
    <source>
        <dbReference type="ARBA" id="ARBA00004370"/>
    </source>
</evidence>
<feature type="compositionally biased region" description="Low complexity" evidence="8">
    <location>
        <begin position="13"/>
        <end position="31"/>
    </location>
</feature>
<evidence type="ECO:0000256" key="2">
    <source>
        <dbReference type="ARBA" id="ARBA00004613"/>
    </source>
</evidence>
<evidence type="ECO:0000256" key="4">
    <source>
        <dbReference type="ARBA" id="ARBA00022656"/>
    </source>
</evidence>
<dbReference type="InterPro" id="IPR018511">
    <property type="entry name" value="Hemolysin-typ_Ca-bd_CS"/>
</dbReference>
<dbReference type="InterPro" id="IPR011049">
    <property type="entry name" value="Serralysin-like_metalloprot_C"/>
</dbReference>
<reference evidence="11 12" key="1">
    <citation type="submission" date="2024-01" db="EMBL/GenBank/DDBJ databases">
        <authorList>
            <person name="Deng Y."/>
            <person name="Su J."/>
        </authorList>
    </citation>
    <scope>NUCLEOTIDE SEQUENCE [LARGE SCALE GENOMIC DNA]</scope>
    <source>
        <strain evidence="11 12">CPCC 100088</strain>
    </source>
</reference>
<organism evidence="11 12">
    <name type="scientific">Thioclava kandeliae</name>
    <dbReference type="NCBI Taxonomy" id="3070818"/>
    <lineage>
        <taxon>Bacteria</taxon>
        <taxon>Pseudomonadati</taxon>
        <taxon>Pseudomonadota</taxon>
        <taxon>Alphaproteobacteria</taxon>
        <taxon>Rhodobacterales</taxon>
        <taxon>Paracoccaceae</taxon>
        <taxon>Thioclava</taxon>
    </lineage>
</organism>
<protein>
    <submittedName>
        <fullName evidence="11">Hint domain-containing protein</fullName>
    </submittedName>
</protein>
<dbReference type="PROSITE" id="PS50817">
    <property type="entry name" value="INTEIN_N_TER"/>
    <property type="match status" value="1"/>
</dbReference>
<keyword evidence="6" id="KW-0843">Virulence</keyword>
<evidence type="ECO:0000256" key="7">
    <source>
        <dbReference type="ARBA" id="ARBA00023136"/>
    </source>
</evidence>
<dbReference type="Proteomes" id="UP001438953">
    <property type="component" value="Unassembled WGS sequence"/>
</dbReference>
<feature type="region of interest" description="Disordered" evidence="8">
    <location>
        <begin position="681"/>
        <end position="703"/>
    </location>
</feature>
<dbReference type="Pfam" id="PF00353">
    <property type="entry name" value="HemolysinCabind"/>
    <property type="match status" value="12"/>
</dbReference>
<proteinExistence type="predicted"/>
<dbReference type="Gene3D" id="2.150.10.10">
    <property type="entry name" value="Serralysin-like metalloprotease, C-terminal"/>
    <property type="match status" value="7"/>
</dbReference>
<keyword evidence="4" id="KW-0800">Toxin</keyword>
<dbReference type="PRINTS" id="PR01488">
    <property type="entry name" value="RTXTOXINA"/>
</dbReference>
<gene>
    <name evidence="11" type="ORF">VSX56_07680</name>
</gene>
<feature type="region of interest" description="Disordered" evidence="8">
    <location>
        <begin position="582"/>
        <end position="637"/>
    </location>
</feature>
<evidence type="ECO:0000256" key="6">
    <source>
        <dbReference type="ARBA" id="ARBA00023026"/>
    </source>
</evidence>
<evidence type="ECO:0000313" key="11">
    <source>
        <dbReference type="EMBL" id="MER5171653.1"/>
    </source>
</evidence>
<evidence type="ECO:0000259" key="10">
    <source>
        <dbReference type="Pfam" id="PF13448"/>
    </source>
</evidence>
<evidence type="ECO:0000259" key="9">
    <source>
        <dbReference type="Pfam" id="PF13403"/>
    </source>
</evidence>
<dbReference type="InterPro" id="IPR006141">
    <property type="entry name" value="Intein_N"/>
</dbReference>
<keyword evidence="12" id="KW-1185">Reference proteome</keyword>
<keyword evidence="3" id="KW-0964">Secreted</keyword>
<dbReference type="Pfam" id="PF13403">
    <property type="entry name" value="Hint_2"/>
    <property type="match status" value="1"/>
</dbReference>
<dbReference type="InterPro" id="IPR050557">
    <property type="entry name" value="RTX_toxin/Mannuronan_C5-epim"/>
</dbReference>
<dbReference type="SUPFAM" id="SSF51120">
    <property type="entry name" value="beta-Roll"/>
    <property type="match status" value="6"/>
</dbReference>
<feature type="compositionally biased region" description="Low complexity" evidence="8">
    <location>
        <begin position="585"/>
        <end position="605"/>
    </location>
</feature>
<feature type="domain" description="DUF4114" evidence="10">
    <location>
        <begin position="480"/>
        <end position="538"/>
    </location>
</feature>
<dbReference type="RefSeq" id="WP_350936142.1">
    <property type="nucleotide sequence ID" value="NZ_JAYWLC010000004.1"/>
</dbReference>
<dbReference type="PRINTS" id="PR00313">
    <property type="entry name" value="CABNDNGRPT"/>
</dbReference>
<evidence type="ECO:0000256" key="3">
    <source>
        <dbReference type="ARBA" id="ARBA00022525"/>
    </source>
</evidence>
<comment type="caution">
    <text evidence="11">The sequence shown here is derived from an EMBL/GenBank/DDBJ whole genome shotgun (WGS) entry which is preliminary data.</text>
</comment>
<dbReference type="InterPro" id="IPR003995">
    <property type="entry name" value="RTX_toxin_determinant-A"/>
</dbReference>
<dbReference type="InterPro" id="IPR036844">
    <property type="entry name" value="Hint_dom_sf"/>
</dbReference>